<dbReference type="RefSeq" id="WP_261822041.1">
    <property type="nucleotide sequence ID" value="NZ_BRLJ01000005.1"/>
</dbReference>
<dbReference type="SUPFAM" id="SSF51126">
    <property type="entry name" value="Pectin lyase-like"/>
    <property type="match status" value="1"/>
</dbReference>
<dbReference type="Pfam" id="PF03797">
    <property type="entry name" value="Autotransporter"/>
    <property type="match status" value="1"/>
</dbReference>
<dbReference type="InterPro" id="IPR024973">
    <property type="entry name" value="ESPR"/>
</dbReference>
<sequence>MKRIDFSSITLVRTITVIYLHKLFVAKGNEKIMNKIFTSIYSHSTGLCVVASELAKGKKKSNTVMKSFSIATDRIEPVLELTNPIKFLLITALATLSGTSVAAPWVNAIGTTQYVTSNTHSSSSSDEFLSAASAGTIDGRALSSLHLKYTGLSGIHGVVATGGSKITLGNNVIFDNFRTSLTDSHLTIGSDFQANNHLNHTSHLLAVSNGSLTLGERATLDGKGLKLSASSNSNIIANIGDGLIINSTALNAPAIDIYTANIDSDSYHVTIGKNAYITGGGVGAIGKGVFTIGEGATIIGNHGLQGGVFYAVSGANTSLKDATLTHLTSELTGAPNTVAVAGVRGEGTVMNLDNVVISAPNSDQIAGLQIANIAGGGSGPFGATINMRGGEINTGLAIRYSHSSATPPAPNSENIYGKDIINIVNTVISSSQLLYMHYIDSDPNAVNLFFELNLKNVDASQVTDGIIVDHFAGNTMINVDYGTVIGGGAINNGTGGLNINVDHGSSLQGNIINNGDGNISGSIGGGGIVDGGLTNNGNGRIDFGINNGGTLRGDVIKNGKGNINLSINEGGIWNGNGRNVNLWLKNNAIYQMANASSSFTRVKMDNNSILDFGRPDMTMATFARKIPSSPFKTFLSISDMSQTDGGLANIRMSTDLGQGKGDLVSVNGAMTGRYLVDVTNYGVGPSAPNESLRIIQGGVGSSTEVALTGSQYRDAGMYRYHLTADNSGTGYWLVNGDGTGASHGGGDDDTMKSGNAYNPDGSFNKFIPGDSFTPNPQKINQVSDLARTIQSASVAQTIDLLNQSRNVAQHIDGLRLMGIKGDHDATLWINNFYTNTEVSSDVVGHKFKINTNVTYIGVDKSWDISDNNTLISGIFTGVGTAKNKYRVNNSHGDSDIYTTGIYGMYVHSSGLFADVVAQGYRLKTHDDAYTEQGTKTSYDMNSNAVSLGLDIGQRYALQDSFYVEPSIKLAYLRSGSAKFNTRGISQIKVKKESSDVFQYGLGLNIGKTITTSASDAFVQPYLDLTVLKQNVSGGDVKSSGTTMKSDLDGYHFQSNLGVNWQMNKNNSVFTEVNTGSGDKFSNALGVGIGYRYSF</sequence>
<dbReference type="Proteomes" id="UP001059610">
    <property type="component" value="Unassembled WGS sequence"/>
</dbReference>
<dbReference type="Gene3D" id="2.40.128.130">
    <property type="entry name" value="Autotransporter beta-domain"/>
    <property type="match status" value="1"/>
</dbReference>
<name>A0ABQ5LLV5_9GAMM</name>
<reference evidence="3" key="1">
    <citation type="submission" date="2022-06" db="EMBL/GenBank/DDBJ databases">
        <title>Draft genome sequences of Pragia fontium str. JCM24417.</title>
        <authorList>
            <person name="Wakabayashi Y."/>
            <person name="Kojima K."/>
        </authorList>
    </citation>
    <scope>NUCLEOTIDE SEQUENCE</scope>
    <source>
        <strain evidence="3">JCM 24417</strain>
    </source>
</reference>
<dbReference type="PANTHER" id="PTHR35037:SF7">
    <property type="entry name" value="AUTOTRANSPORTER"/>
    <property type="match status" value="1"/>
</dbReference>
<organism evidence="3 4">
    <name type="scientific">Pragia fontium</name>
    <dbReference type="NCBI Taxonomy" id="82985"/>
    <lineage>
        <taxon>Bacteria</taxon>
        <taxon>Pseudomonadati</taxon>
        <taxon>Pseudomonadota</taxon>
        <taxon>Gammaproteobacteria</taxon>
        <taxon>Enterobacterales</taxon>
        <taxon>Budviciaceae</taxon>
        <taxon>Pragia</taxon>
    </lineage>
</organism>
<dbReference type="Pfam" id="PF03212">
    <property type="entry name" value="Pertactin"/>
    <property type="match status" value="1"/>
</dbReference>
<dbReference type="InterPro" id="IPR012332">
    <property type="entry name" value="Autotransporter_pectin_lyase_C"/>
</dbReference>
<dbReference type="PANTHER" id="PTHR35037">
    <property type="entry name" value="C-TERMINAL REGION OF AIDA-LIKE PROTEIN"/>
    <property type="match status" value="1"/>
</dbReference>
<evidence type="ECO:0000256" key="1">
    <source>
        <dbReference type="ARBA" id="ARBA00023026"/>
    </source>
</evidence>
<dbReference type="Gene3D" id="2.160.20.20">
    <property type="match status" value="1"/>
</dbReference>
<dbReference type="InterPro" id="IPR036709">
    <property type="entry name" value="Autotransporte_beta_dom_sf"/>
</dbReference>
<comment type="caution">
    <text evidence="3">The sequence shown here is derived from an EMBL/GenBank/DDBJ whole genome shotgun (WGS) entry which is preliminary data.</text>
</comment>
<dbReference type="InterPro" id="IPR006315">
    <property type="entry name" value="OM_autotransptr_brl_dom"/>
</dbReference>
<dbReference type="NCBIfam" id="TIGR01414">
    <property type="entry name" value="autotrans_barl"/>
    <property type="match status" value="1"/>
</dbReference>
<evidence type="ECO:0000259" key="2">
    <source>
        <dbReference type="PROSITE" id="PS51208"/>
    </source>
</evidence>
<dbReference type="PROSITE" id="PS51208">
    <property type="entry name" value="AUTOTRANSPORTER"/>
    <property type="match status" value="1"/>
</dbReference>
<dbReference type="InterPro" id="IPR005546">
    <property type="entry name" value="Autotransporte_beta"/>
</dbReference>
<accession>A0ABQ5LLV5</accession>
<dbReference type="InterPro" id="IPR011050">
    <property type="entry name" value="Pectin_lyase_fold/virulence"/>
</dbReference>
<feature type="domain" description="Autotransporter" evidence="2">
    <location>
        <begin position="820"/>
        <end position="1094"/>
    </location>
</feature>
<evidence type="ECO:0000313" key="3">
    <source>
        <dbReference type="EMBL" id="GKX63563.1"/>
    </source>
</evidence>
<dbReference type="Pfam" id="PF13018">
    <property type="entry name" value="ESPR"/>
    <property type="match status" value="1"/>
</dbReference>
<keyword evidence="1" id="KW-0843">Virulence</keyword>
<evidence type="ECO:0000313" key="4">
    <source>
        <dbReference type="Proteomes" id="UP001059610"/>
    </source>
</evidence>
<dbReference type="InterPro" id="IPR051551">
    <property type="entry name" value="Autotransporter_adhesion"/>
</dbReference>
<dbReference type="InterPro" id="IPR004899">
    <property type="entry name" value="Pertactin_central"/>
</dbReference>
<keyword evidence="4" id="KW-1185">Reference proteome</keyword>
<protein>
    <submittedName>
        <fullName evidence="3">Autotransporter</fullName>
    </submittedName>
</protein>
<dbReference type="EMBL" id="BRLJ01000005">
    <property type="protein sequence ID" value="GKX63563.1"/>
    <property type="molecule type" value="Genomic_DNA"/>
</dbReference>
<dbReference type="SMART" id="SM00869">
    <property type="entry name" value="Autotransporter"/>
    <property type="match status" value="1"/>
</dbReference>
<dbReference type="SUPFAM" id="SSF103515">
    <property type="entry name" value="Autotransporter"/>
    <property type="match status" value="1"/>
</dbReference>
<proteinExistence type="predicted"/>
<gene>
    <name evidence="3" type="primary">vag8</name>
    <name evidence="3" type="ORF">SOASR032_21320</name>
</gene>